<dbReference type="GO" id="GO:0071897">
    <property type="term" value="P:DNA biosynthetic process"/>
    <property type="evidence" value="ECO:0007669"/>
    <property type="project" value="InterPro"/>
</dbReference>
<dbReference type="Pfam" id="PF01068">
    <property type="entry name" value="DNA_ligase_A_M"/>
    <property type="match status" value="1"/>
</dbReference>
<evidence type="ECO:0000313" key="18">
    <source>
        <dbReference type="Proteomes" id="UP000037210"/>
    </source>
</evidence>
<evidence type="ECO:0000256" key="12">
    <source>
        <dbReference type="ARBA" id="ARBA00023204"/>
    </source>
</evidence>
<keyword evidence="4 14" id="KW-0132">Cell division</keyword>
<dbReference type="GO" id="GO:0003910">
    <property type="term" value="F:DNA ligase (ATP) activity"/>
    <property type="evidence" value="ECO:0007669"/>
    <property type="project" value="UniProtKB-UniRule"/>
</dbReference>
<proteinExistence type="inferred from homology"/>
<keyword evidence="5 14" id="KW-0235">DNA replication</keyword>
<organism evidence="17 18">
    <name type="scientific">miscellaneous Crenarchaeota group-15 archaeon DG-45</name>
    <dbReference type="NCBI Taxonomy" id="1685127"/>
    <lineage>
        <taxon>Archaea</taxon>
        <taxon>Candidatus Bathyarchaeota</taxon>
        <taxon>MCG-15</taxon>
    </lineage>
</organism>
<evidence type="ECO:0000259" key="16">
    <source>
        <dbReference type="PROSITE" id="PS50160"/>
    </source>
</evidence>
<evidence type="ECO:0000256" key="6">
    <source>
        <dbReference type="ARBA" id="ARBA00022723"/>
    </source>
</evidence>
<dbReference type="GO" id="GO:0051301">
    <property type="term" value="P:cell division"/>
    <property type="evidence" value="ECO:0007669"/>
    <property type="project" value="UniProtKB-KW"/>
</dbReference>
<keyword evidence="3 14" id="KW-0436">Ligase</keyword>
<dbReference type="InterPro" id="IPR012308">
    <property type="entry name" value="DNA_ligase_ATP-dep_N"/>
</dbReference>
<sequence>MLFSELAELCGALGGTTKRKEKTRMLAGFLHRLEPEEIPSAILLIVGSVFPEFDPRALEVGWRTMRRVLEGGRQTTLIDEPLTITRVHRTLEEIAEATGPGSRRRKESLLEGLISRADPGEVEVLVRIVFGEMRIGVSEGMMLEGIAEASASSIKLVRRALMLTGDLGEVARIALEGGEEGLGRVSVRMFVPLKPMMATMSYNIAEALEEHGGRAAFEYKFDGARIQIHRRDDRIRVYSRRLTDVTESLPDVVDVVRGRIASEDAILEGEAVAVGGGGRPLPFQDLMRRFTRVHDIADMVEKIPLRLHFFDVLYLDGRLLVDEPYEARWRLLEGGCPEDLLAERLITGDAAEVEGFLKRALEEGHEGLMVKRLDGRDIPGVRGKGWLKVKPTETLDLVIVAADWGSGRRRGWLSNYHLAAGSEAGYMVIGKTFKGLTDEEFGWMTRRLQGLKARETETTVHVRPEVVVEVAFNEIQRSPRYRSGFALRFARVTRIREDKEPEDADTLGRVKELYDKQFQFKDRIIL</sequence>
<protein>
    <recommendedName>
        <fullName evidence="2 14">DNA ligase</fullName>
        <ecNumber evidence="14">6.5.1.1</ecNumber>
    </recommendedName>
    <alternativeName>
        <fullName evidence="14">Polydeoxyribonucleotide synthase [ATP]</fullName>
    </alternativeName>
</protein>
<dbReference type="InterPro" id="IPR016059">
    <property type="entry name" value="DNA_ligase_ATP-dep_CS"/>
</dbReference>
<dbReference type="PANTHER" id="PTHR45674">
    <property type="entry name" value="DNA LIGASE 1/3 FAMILY MEMBER"/>
    <property type="match status" value="1"/>
</dbReference>
<dbReference type="EMBL" id="LFWZ01000036">
    <property type="protein sequence ID" value="KON30271.1"/>
    <property type="molecule type" value="Genomic_DNA"/>
</dbReference>
<evidence type="ECO:0000256" key="8">
    <source>
        <dbReference type="ARBA" id="ARBA00022763"/>
    </source>
</evidence>
<evidence type="ECO:0000256" key="10">
    <source>
        <dbReference type="ARBA" id="ARBA00022842"/>
    </source>
</evidence>
<keyword evidence="13 14" id="KW-0131">Cell cycle</keyword>
<feature type="binding site" evidence="14">
    <location>
        <position position="382"/>
    </location>
    <ligand>
        <name>ATP</name>
        <dbReference type="ChEBI" id="CHEBI:30616"/>
    </ligand>
</feature>
<dbReference type="Gene3D" id="3.30.470.30">
    <property type="entry name" value="DNA ligase/mRNA capping enzyme"/>
    <property type="match status" value="1"/>
</dbReference>
<feature type="domain" description="ATP-dependent DNA ligase family profile" evidence="16">
    <location>
        <begin position="298"/>
        <end position="422"/>
    </location>
</feature>
<dbReference type="InterPro" id="IPR000977">
    <property type="entry name" value="DNA_ligase_ATP-dep"/>
</dbReference>
<keyword evidence="11 14" id="KW-0233">DNA recombination</keyword>
<dbReference type="GO" id="GO:0006281">
    <property type="term" value="P:DNA repair"/>
    <property type="evidence" value="ECO:0007669"/>
    <property type="project" value="UniProtKB-UniRule"/>
</dbReference>
<keyword evidence="12 14" id="KW-0234">DNA repair</keyword>
<reference evidence="17 18" key="1">
    <citation type="submission" date="2015-06" db="EMBL/GenBank/DDBJ databases">
        <title>New insights into the roles of widespread benthic archaea in carbon and nitrogen cycling.</title>
        <authorList>
            <person name="Lazar C.S."/>
            <person name="Baker B.J."/>
            <person name="Seitz K.W."/>
            <person name="Hyde A.S."/>
            <person name="Dick G.J."/>
            <person name="Hinrichs K.-U."/>
            <person name="Teske A.P."/>
        </authorList>
    </citation>
    <scope>NUCLEOTIDE SEQUENCE [LARGE SCALE GENOMIC DNA]</scope>
    <source>
        <strain evidence="17">DG-45</strain>
    </source>
</reference>
<dbReference type="GO" id="GO:0005524">
    <property type="term" value="F:ATP binding"/>
    <property type="evidence" value="ECO:0007669"/>
    <property type="project" value="UniProtKB-UniRule"/>
</dbReference>
<comment type="caution">
    <text evidence="17">The sequence shown here is derived from an EMBL/GenBank/DDBJ whole genome shotgun (WGS) entry which is preliminary data.</text>
</comment>
<dbReference type="EC" id="6.5.1.1" evidence="14"/>
<feature type="active site" description="N6-AMP-lysine intermediate" evidence="14">
    <location>
        <position position="220"/>
    </location>
</feature>
<feature type="binding site" evidence="14">
    <location>
        <position position="225"/>
    </location>
    <ligand>
        <name>ATP</name>
        <dbReference type="ChEBI" id="CHEBI:30616"/>
    </ligand>
</feature>
<dbReference type="NCBIfam" id="TIGR00574">
    <property type="entry name" value="dnl1"/>
    <property type="match status" value="1"/>
</dbReference>
<feature type="binding site" evidence="14">
    <location>
        <position position="218"/>
    </location>
    <ligand>
        <name>ATP</name>
        <dbReference type="ChEBI" id="CHEBI:30616"/>
    </ligand>
</feature>
<dbReference type="SUPFAM" id="SSF56091">
    <property type="entry name" value="DNA ligase/mRNA capping enzyme, catalytic domain"/>
    <property type="match status" value="1"/>
</dbReference>
<dbReference type="PROSITE" id="PS00697">
    <property type="entry name" value="DNA_LIGASE_A1"/>
    <property type="match status" value="1"/>
</dbReference>
<evidence type="ECO:0000313" key="17">
    <source>
        <dbReference type="EMBL" id="KON30271.1"/>
    </source>
</evidence>
<dbReference type="AlphaFoldDB" id="A0A0M0BPQ9"/>
<gene>
    <name evidence="14" type="primary">lig</name>
    <name evidence="17" type="ORF">AC482_04335</name>
</gene>
<dbReference type="GO" id="GO:0006310">
    <property type="term" value="P:DNA recombination"/>
    <property type="evidence" value="ECO:0007669"/>
    <property type="project" value="UniProtKB-UniRule"/>
</dbReference>
<dbReference type="Gene3D" id="1.10.3260.10">
    <property type="entry name" value="DNA ligase, ATP-dependent, N-terminal domain"/>
    <property type="match status" value="1"/>
</dbReference>
<comment type="catalytic activity">
    <reaction evidence="14">
        <text>ATP + (deoxyribonucleotide)n-3'-hydroxyl + 5'-phospho-(deoxyribonucleotide)m = (deoxyribonucleotide)n+m + AMP + diphosphate.</text>
        <dbReference type="EC" id="6.5.1.1"/>
    </reaction>
</comment>
<comment type="similarity">
    <text evidence="1 14 15">Belongs to the ATP-dependent DNA ligase family.</text>
</comment>
<dbReference type="Pfam" id="PF04675">
    <property type="entry name" value="DNA_ligase_A_N"/>
    <property type="match status" value="2"/>
</dbReference>
<keyword evidence="10 14" id="KW-0460">Magnesium</keyword>
<evidence type="ECO:0000256" key="11">
    <source>
        <dbReference type="ARBA" id="ARBA00023172"/>
    </source>
</evidence>
<dbReference type="GO" id="GO:0046872">
    <property type="term" value="F:metal ion binding"/>
    <property type="evidence" value="ECO:0007669"/>
    <property type="project" value="UniProtKB-KW"/>
</dbReference>
<dbReference type="Gene3D" id="2.40.50.140">
    <property type="entry name" value="Nucleic acid-binding proteins"/>
    <property type="match status" value="1"/>
</dbReference>
<keyword evidence="9 14" id="KW-0067">ATP-binding</keyword>
<dbReference type="CDD" id="cd07901">
    <property type="entry name" value="Adenylation_DNA_ligase_Arch_LigB"/>
    <property type="match status" value="1"/>
</dbReference>
<name>A0A0M0BPQ9_9ARCH</name>
<dbReference type="GO" id="GO:0006273">
    <property type="term" value="P:lagging strand elongation"/>
    <property type="evidence" value="ECO:0007669"/>
    <property type="project" value="TreeGrafter"/>
</dbReference>
<evidence type="ECO:0000256" key="5">
    <source>
        <dbReference type="ARBA" id="ARBA00022705"/>
    </source>
</evidence>
<dbReference type="FunFam" id="2.40.50.140:FF:000163">
    <property type="entry name" value="Probable DNA ligase"/>
    <property type="match status" value="1"/>
</dbReference>
<dbReference type="PANTHER" id="PTHR45674:SF7">
    <property type="entry name" value="DNA LIGASE"/>
    <property type="match status" value="1"/>
</dbReference>
<keyword evidence="7 14" id="KW-0547">Nucleotide-binding</keyword>
<feature type="binding site" evidence="14">
    <location>
        <position position="240"/>
    </location>
    <ligand>
        <name>ATP</name>
        <dbReference type="ChEBI" id="CHEBI:30616"/>
    </ligand>
</feature>
<evidence type="ECO:0000256" key="1">
    <source>
        <dbReference type="ARBA" id="ARBA00007572"/>
    </source>
</evidence>
<dbReference type="InterPro" id="IPR012340">
    <property type="entry name" value="NA-bd_OB-fold"/>
</dbReference>
<keyword evidence="6 14" id="KW-0479">Metal-binding</keyword>
<dbReference type="SUPFAM" id="SSF117018">
    <property type="entry name" value="ATP-dependent DNA ligase DNA-binding domain"/>
    <property type="match status" value="1"/>
</dbReference>
<evidence type="ECO:0000256" key="13">
    <source>
        <dbReference type="ARBA" id="ARBA00023306"/>
    </source>
</evidence>
<dbReference type="InterPro" id="IPR022865">
    <property type="entry name" value="DNA_ligae_ATP-dep_bac/arc"/>
</dbReference>
<dbReference type="InterPro" id="IPR036599">
    <property type="entry name" value="DNA_ligase_N_sf"/>
</dbReference>
<dbReference type="InterPro" id="IPR012309">
    <property type="entry name" value="DNA_ligase_ATP-dep_C"/>
</dbReference>
<dbReference type="HAMAP" id="MF_00407">
    <property type="entry name" value="DNA_ligase"/>
    <property type="match status" value="1"/>
</dbReference>
<evidence type="ECO:0000256" key="9">
    <source>
        <dbReference type="ARBA" id="ARBA00022840"/>
    </source>
</evidence>
<comment type="cofactor">
    <cofactor evidence="14">
        <name>Mg(2+)</name>
        <dbReference type="ChEBI" id="CHEBI:18420"/>
    </cofactor>
</comment>
<dbReference type="InterPro" id="IPR050191">
    <property type="entry name" value="ATP-dep_DNA_ligase"/>
</dbReference>
<feature type="binding site" evidence="14">
    <location>
        <position position="388"/>
    </location>
    <ligand>
        <name>ATP</name>
        <dbReference type="ChEBI" id="CHEBI:30616"/>
    </ligand>
</feature>
<evidence type="ECO:0000256" key="3">
    <source>
        <dbReference type="ARBA" id="ARBA00022598"/>
    </source>
</evidence>
<dbReference type="GO" id="GO:0003677">
    <property type="term" value="F:DNA binding"/>
    <property type="evidence" value="ECO:0007669"/>
    <property type="project" value="InterPro"/>
</dbReference>
<accession>A0A0M0BPQ9</accession>
<dbReference type="PROSITE" id="PS50160">
    <property type="entry name" value="DNA_LIGASE_A3"/>
    <property type="match status" value="1"/>
</dbReference>
<evidence type="ECO:0000256" key="14">
    <source>
        <dbReference type="HAMAP-Rule" id="MF_00407"/>
    </source>
</evidence>
<dbReference type="SUPFAM" id="SSF50249">
    <property type="entry name" value="Nucleic acid-binding proteins"/>
    <property type="match status" value="1"/>
</dbReference>
<dbReference type="Proteomes" id="UP000037210">
    <property type="component" value="Unassembled WGS sequence"/>
</dbReference>
<keyword evidence="8 14" id="KW-0227">DNA damage</keyword>
<comment type="function">
    <text evidence="14">DNA ligase that seals nicks in double-stranded DNA during DNA replication, DNA recombination and DNA repair.</text>
</comment>
<dbReference type="Pfam" id="PF04679">
    <property type="entry name" value="DNA_ligase_A_C"/>
    <property type="match status" value="1"/>
</dbReference>
<dbReference type="PATRIC" id="fig|1685127.3.peg.1183"/>
<feature type="binding site" evidence="14">
    <location>
        <position position="310"/>
    </location>
    <ligand>
        <name>ATP</name>
        <dbReference type="ChEBI" id="CHEBI:30616"/>
    </ligand>
</feature>
<evidence type="ECO:0000256" key="15">
    <source>
        <dbReference type="RuleBase" id="RU004196"/>
    </source>
</evidence>
<evidence type="ECO:0000256" key="7">
    <source>
        <dbReference type="ARBA" id="ARBA00022741"/>
    </source>
</evidence>
<evidence type="ECO:0000256" key="4">
    <source>
        <dbReference type="ARBA" id="ARBA00022618"/>
    </source>
</evidence>
<evidence type="ECO:0000256" key="2">
    <source>
        <dbReference type="ARBA" id="ARBA00013308"/>
    </source>
</evidence>
<feature type="binding site" evidence="14">
    <location>
        <position position="270"/>
    </location>
    <ligand>
        <name>ATP</name>
        <dbReference type="ChEBI" id="CHEBI:30616"/>
    </ligand>
</feature>
<dbReference type="InterPro" id="IPR012310">
    <property type="entry name" value="DNA_ligase_ATP-dep_cent"/>
</dbReference>